<keyword evidence="5" id="KW-0808">Transferase</keyword>
<dbReference type="Pfam" id="PF03109">
    <property type="entry name" value="ABC1"/>
    <property type="match status" value="1"/>
</dbReference>
<proteinExistence type="inferred from homology"/>
<dbReference type="PANTHER" id="PTHR10566">
    <property type="entry name" value="CHAPERONE-ACTIVITY OF BC1 COMPLEX CABC1 -RELATED"/>
    <property type="match status" value="1"/>
</dbReference>
<evidence type="ECO:0000256" key="5">
    <source>
        <dbReference type="ARBA" id="ARBA00022679"/>
    </source>
</evidence>
<evidence type="ECO:0000256" key="2">
    <source>
        <dbReference type="ARBA" id="ARBA00009670"/>
    </source>
</evidence>
<evidence type="ECO:0000313" key="16">
    <source>
        <dbReference type="Proteomes" id="UP001219349"/>
    </source>
</evidence>
<evidence type="ECO:0000256" key="9">
    <source>
        <dbReference type="ARBA" id="ARBA00022777"/>
    </source>
</evidence>
<dbReference type="InterPro" id="IPR004147">
    <property type="entry name" value="ABC1_dom"/>
</dbReference>
<dbReference type="PANTHER" id="PTHR10566:SF113">
    <property type="entry name" value="PROTEIN ACTIVITY OF BC1 COMPLEX KINASE 7, CHLOROPLASTIC"/>
    <property type="match status" value="1"/>
</dbReference>
<evidence type="ECO:0000256" key="1">
    <source>
        <dbReference type="ARBA" id="ARBA00005020"/>
    </source>
</evidence>
<keyword evidence="8" id="KW-0547">Nucleotide-binding</keyword>
<keyword evidence="10" id="KW-0067">ATP-binding</keyword>
<dbReference type="InterPro" id="IPR045308">
    <property type="entry name" value="UbiB_bact"/>
</dbReference>
<protein>
    <submittedName>
        <fullName evidence="15">2-polyprenylphenol 6-hydroxylase</fullName>
    </submittedName>
</protein>
<dbReference type="InterPro" id="IPR050154">
    <property type="entry name" value="UbiB_kinase"/>
</dbReference>
<accession>A0ABY7SHA1</accession>
<dbReference type="SUPFAM" id="SSF56112">
    <property type="entry name" value="Protein kinase-like (PK-like)"/>
    <property type="match status" value="1"/>
</dbReference>
<feature type="transmembrane region" description="Helical" evidence="13">
    <location>
        <begin position="490"/>
        <end position="510"/>
    </location>
</feature>
<dbReference type="NCBIfam" id="TIGR01982">
    <property type="entry name" value="UbiB"/>
    <property type="match status" value="1"/>
</dbReference>
<keyword evidence="3" id="KW-1003">Cell membrane</keyword>
<evidence type="ECO:0000256" key="11">
    <source>
        <dbReference type="ARBA" id="ARBA00022989"/>
    </source>
</evidence>
<name>A0ABY7SHA1_9RHOB</name>
<keyword evidence="11 13" id="KW-1133">Transmembrane helix</keyword>
<keyword evidence="6" id="KW-0831">Ubiquinone biosynthesis</keyword>
<comment type="similarity">
    <text evidence="2">Belongs to the protein kinase superfamily. ADCK protein kinase family.</text>
</comment>
<gene>
    <name evidence="15" type="primary">ubiB</name>
    <name evidence="15" type="ORF">JHX87_12530</name>
</gene>
<evidence type="ECO:0000256" key="3">
    <source>
        <dbReference type="ARBA" id="ARBA00022475"/>
    </source>
</evidence>
<feature type="domain" description="ABC1 atypical kinase-like" evidence="14">
    <location>
        <begin position="97"/>
        <end position="341"/>
    </location>
</feature>
<dbReference type="RefSeq" id="WP_271884029.1">
    <property type="nucleotide sequence ID" value="NZ_CP067136.1"/>
</dbReference>
<keyword evidence="16" id="KW-1185">Reference proteome</keyword>
<keyword evidence="7 13" id="KW-0812">Transmembrane</keyword>
<dbReference type="InterPro" id="IPR011009">
    <property type="entry name" value="Kinase-like_dom_sf"/>
</dbReference>
<evidence type="ECO:0000256" key="7">
    <source>
        <dbReference type="ARBA" id="ARBA00022692"/>
    </source>
</evidence>
<keyword evidence="4" id="KW-0997">Cell inner membrane</keyword>
<dbReference type="EMBL" id="CP067136">
    <property type="protein sequence ID" value="WCR06318.1"/>
    <property type="molecule type" value="Genomic_DNA"/>
</dbReference>
<dbReference type="CDD" id="cd13972">
    <property type="entry name" value="UbiB"/>
    <property type="match status" value="1"/>
</dbReference>
<evidence type="ECO:0000256" key="6">
    <source>
        <dbReference type="ARBA" id="ARBA00022688"/>
    </source>
</evidence>
<reference evidence="15 16" key="1">
    <citation type="submission" date="2021-01" db="EMBL/GenBank/DDBJ databases">
        <title>Biogeographic distribution of Paracoccus.</title>
        <authorList>
            <person name="Hollensteiner J."/>
            <person name="Leineberger J."/>
            <person name="Brinkhoff T."/>
            <person name="Daniel R."/>
        </authorList>
    </citation>
    <scope>NUCLEOTIDE SEQUENCE [LARGE SCALE GENOMIC DNA]</scope>
    <source>
        <strain evidence="15 16">KCTC 22803</strain>
    </source>
</reference>
<evidence type="ECO:0000256" key="10">
    <source>
        <dbReference type="ARBA" id="ARBA00022840"/>
    </source>
</evidence>
<dbReference type="Proteomes" id="UP001219349">
    <property type="component" value="Chromosome"/>
</dbReference>
<evidence type="ECO:0000313" key="15">
    <source>
        <dbReference type="EMBL" id="WCR06318.1"/>
    </source>
</evidence>
<organism evidence="15 16">
    <name type="scientific">Paracoccus fistulariae</name>
    <dbReference type="NCBI Taxonomy" id="658446"/>
    <lineage>
        <taxon>Bacteria</taxon>
        <taxon>Pseudomonadati</taxon>
        <taxon>Pseudomonadota</taxon>
        <taxon>Alphaproteobacteria</taxon>
        <taxon>Rhodobacterales</taxon>
        <taxon>Paracoccaceae</taxon>
        <taxon>Paracoccus</taxon>
    </lineage>
</organism>
<sequence length="511" mass="56579">MRGPHNILRLIRTGATFERTGAMGAVLDAMEAPPRLRAAARIMGWPFRWLGYKGDPNLPPITRAITALGPAYIKFGQILSTRADVVGPEMADQLRMLQDRLPPFPTDVAMEIVEGDLGRPVDEMFVEFSDPVAAASIAQVHRARLRDSGQEVAVKVVRPGIGAAFRRDIDAFHFAARLIEFLSPSTRRLRPRDVVSHFESVVTGEQDMRLESASASEFAENTKDDDGFRVPRPHWSVSSRRVMTADWAEGLPMGDPAELAAAGHDVSQIATRVIQLFLQHALRDGFFHADMHHGNLKVASNGDIIAYDFGIMGEIDEYTRRVYAEILFGFIQRDYRRVARVHFEAGYVPRDRDEAAFARALRAVGEPIFGADASRISMANLLAYLFEVTERFGMRTQTQLILLQRTMVVVEGVARSVDPQLNIWDAAKPVVSDYIRSNIGPQALARDLAKTAQTVGRFGPLLPQMVEQALWDRAHPEEAQLKLVVPKPMVPSWLIAAAFAGIGLAIGLALS</sequence>
<dbReference type="InterPro" id="IPR010232">
    <property type="entry name" value="UbiB"/>
</dbReference>
<keyword evidence="9" id="KW-0418">Kinase</keyword>
<evidence type="ECO:0000256" key="12">
    <source>
        <dbReference type="ARBA" id="ARBA00023136"/>
    </source>
</evidence>
<keyword evidence="12 13" id="KW-0472">Membrane</keyword>
<evidence type="ECO:0000256" key="8">
    <source>
        <dbReference type="ARBA" id="ARBA00022741"/>
    </source>
</evidence>
<evidence type="ECO:0000256" key="13">
    <source>
        <dbReference type="SAM" id="Phobius"/>
    </source>
</evidence>
<comment type="pathway">
    <text evidence="1">Cofactor biosynthesis; ubiquinone biosynthesis [regulation].</text>
</comment>
<evidence type="ECO:0000256" key="4">
    <source>
        <dbReference type="ARBA" id="ARBA00022519"/>
    </source>
</evidence>
<evidence type="ECO:0000259" key="14">
    <source>
        <dbReference type="Pfam" id="PF03109"/>
    </source>
</evidence>